<proteinExistence type="predicted"/>
<organism evidence="1 2">
    <name type="scientific">Lasiosphaeria miniovina</name>
    <dbReference type="NCBI Taxonomy" id="1954250"/>
    <lineage>
        <taxon>Eukaryota</taxon>
        <taxon>Fungi</taxon>
        <taxon>Dikarya</taxon>
        <taxon>Ascomycota</taxon>
        <taxon>Pezizomycotina</taxon>
        <taxon>Sordariomycetes</taxon>
        <taxon>Sordariomycetidae</taxon>
        <taxon>Sordariales</taxon>
        <taxon>Lasiosphaeriaceae</taxon>
        <taxon>Lasiosphaeria</taxon>
    </lineage>
</organism>
<dbReference type="Proteomes" id="UP001172101">
    <property type="component" value="Unassembled WGS sequence"/>
</dbReference>
<comment type="caution">
    <text evidence="1">The sequence shown here is derived from an EMBL/GenBank/DDBJ whole genome shotgun (WGS) entry which is preliminary data.</text>
</comment>
<accession>A0AA40A074</accession>
<keyword evidence="2" id="KW-1185">Reference proteome</keyword>
<dbReference type="EMBL" id="JAUIRO010000007">
    <property type="protein sequence ID" value="KAK0706906.1"/>
    <property type="molecule type" value="Genomic_DNA"/>
</dbReference>
<sequence length="234" mass="25284">MCPSSLNSETFLNMVEGIRTMVRINAGEEPEIEDSDIHEFDENLEAALGQVTNAEAAVTAKAAGADAGGEAKIERERDDMDSYKGLVKTTQYDKADKVFYQAAVDKSPKMQTHFANSSDPVYMITGRKVLTNNSSYEFNRNKKTGGVVGVFMNLSSVLSLGGKASGSKGATISQKADGVTGEHLLAVRITKLRYWPKVLGIMGAKLLTSELMMAGDLADADKEAIEYVVEIVDE</sequence>
<evidence type="ECO:0000313" key="2">
    <source>
        <dbReference type="Proteomes" id="UP001172101"/>
    </source>
</evidence>
<dbReference type="GeneID" id="85323767"/>
<reference evidence="1" key="1">
    <citation type="submission" date="2023-06" db="EMBL/GenBank/DDBJ databases">
        <title>Genome-scale phylogeny and comparative genomics of the fungal order Sordariales.</title>
        <authorList>
            <consortium name="Lawrence Berkeley National Laboratory"/>
            <person name="Hensen N."/>
            <person name="Bonometti L."/>
            <person name="Westerberg I."/>
            <person name="Brannstrom I.O."/>
            <person name="Guillou S."/>
            <person name="Cros-Aarteil S."/>
            <person name="Calhoun S."/>
            <person name="Haridas S."/>
            <person name="Kuo A."/>
            <person name="Mondo S."/>
            <person name="Pangilinan J."/>
            <person name="Riley R."/>
            <person name="LaButti K."/>
            <person name="Andreopoulos B."/>
            <person name="Lipzen A."/>
            <person name="Chen C."/>
            <person name="Yanf M."/>
            <person name="Daum C."/>
            <person name="Ng V."/>
            <person name="Clum A."/>
            <person name="Steindorff A."/>
            <person name="Ohm R."/>
            <person name="Martin F."/>
            <person name="Silar P."/>
            <person name="Natvig D."/>
            <person name="Lalanne C."/>
            <person name="Gautier V."/>
            <person name="Ament-velasquez S.L."/>
            <person name="Kruys A."/>
            <person name="Hutchinson M.I."/>
            <person name="Powell A.J."/>
            <person name="Barry K."/>
            <person name="Miller A.N."/>
            <person name="Grigoriev I.V."/>
            <person name="Debuchy R."/>
            <person name="Gladieux P."/>
            <person name="Thoren M.H."/>
            <person name="Johannesson H."/>
        </authorList>
    </citation>
    <scope>NUCLEOTIDE SEQUENCE</scope>
    <source>
        <strain evidence="1">SMH2392-1A</strain>
    </source>
</reference>
<dbReference type="RefSeq" id="XP_060292000.1">
    <property type="nucleotide sequence ID" value="XM_060440497.1"/>
</dbReference>
<gene>
    <name evidence="1" type="ORF">B0T26DRAFT_680513</name>
</gene>
<name>A0AA40A074_9PEZI</name>
<dbReference type="AlphaFoldDB" id="A0AA40A074"/>
<protein>
    <submittedName>
        <fullName evidence="1">Uncharacterized protein</fullName>
    </submittedName>
</protein>
<evidence type="ECO:0000313" key="1">
    <source>
        <dbReference type="EMBL" id="KAK0706906.1"/>
    </source>
</evidence>